<keyword evidence="1" id="KW-0479">Metal-binding</keyword>
<protein>
    <recommendedName>
        <fullName evidence="2">CCHC-type domain-containing protein</fullName>
    </recommendedName>
</protein>
<dbReference type="Proteomes" id="UP001152622">
    <property type="component" value="Chromosome 7"/>
</dbReference>
<dbReference type="OrthoDB" id="8938935at2759"/>
<dbReference type="GO" id="GO:0008270">
    <property type="term" value="F:zinc ion binding"/>
    <property type="evidence" value="ECO:0007669"/>
    <property type="project" value="UniProtKB-KW"/>
</dbReference>
<dbReference type="Pfam" id="PF14223">
    <property type="entry name" value="Retrotran_gag_2"/>
    <property type="match status" value="1"/>
</dbReference>
<organism evidence="3 4">
    <name type="scientific">Synaphobranchus kaupii</name>
    <name type="common">Kaup's arrowtooth eel</name>
    <dbReference type="NCBI Taxonomy" id="118154"/>
    <lineage>
        <taxon>Eukaryota</taxon>
        <taxon>Metazoa</taxon>
        <taxon>Chordata</taxon>
        <taxon>Craniata</taxon>
        <taxon>Vertebrata</taxon>
        <taxon>Euteleostomi</taxon>
        <taxon>Actinopterygii</taxon>
        <taxon>Neopterygii</taxon>
        <taxon>Teleostei</taxon>
        <taxon>Anguilliformes</taxon>
        <taxon>Synaphobranchidae</taxon>
        <taxon>Synaphobranchus</taxon>
    </lineage>
</organism>
<accession>A0A9Q1FAQ0</accession>
<evidence type="ECO:0000313" key="3">
    <source>
        <dbReference type="EMBL" id="KAJ8354223.1"/>
    </source>
</evidence>
<dbReference type="GO" id="GO:0003676">
    <property type="term" value="F:nucleic acid binding"/>
    <property type="evidence" value="ECO:0007669"/>
    <property type="project" value="InterPro"/>
</dbReference>
<keyword evidence="4" id="KW-1185">Reference proteome</keyword>
<comment type="caution">
    <text evidence="3">The sequence shown here is derived from an EMBL/GenBank/DDBJ whole genome shotgun (WGS) entry which is preliminary data.</text>
</comment>
<dbReference type="PANTHER" id="PTHR47481">
    <property type="match status" value="1"/>
</dbReference>
<dbReference type="InterPro" id="IPR036875">
    <property type="entry name" value="Znf_CCHC_sf"/>
</dbReference>
<sequence length="247" mass="27903">MREAADDGRKALQILRGHYAGKGKPRVINLYTELTSLQKAANETVTDYIIRAETAITALRNAEETLNDGLLIAMVLKGLSESFKPFAIHITQGDEKITFAEFKTKLRSFESTENFHANSNEDNVMKTSGLTAQVRGREKEKSSEITWYNCGQKGHMARTCPCMRQARWCSFCTSSTHTDAMCRRKRRDNVKQAVDDEDHSFAFKIDDCQEEREVETPSAQALVSCARRTWSRAQSVLLKHVSGMKAQ</sequence>
<dbReference type="PANTHER" id="PTHR47481:SF31">
    <property type="entry name" value="OS01G0873500 PROTEIN"/>
    <property type="match status" value="1"/>
</dbReference>
<evidence type="ECO:0000313" key="4">
    <source>
        <dbReference type="Proteomes" id="UP001152622"/>
    </source>
</evidence>
<dbReference type="PROSITE" id="PS50158">
    <property type="entry name" value="ZF_CCHC"/>
    <property type="match status" value="1"/>
</dbReference>
<keyword evidence="1" id="KW-0862">Zinc</keyword>
<dbReference type="Pfam" id="PF00098">
    <property type="entry name" value="zf-CCHC"/>
    <property type="match status" value="1"/>
</dbReference>
<keyword evidence="1" id="KW-0863">Zinc-finger</keyword>
<dbReference type="InterPro" id="IPR001878">
    <property type="entry name" value="Znf_CCHC"/>
</dbReference>
<dbReference type="AlphaFoldDB" id="A0A9Q1FAQ0"/>
<dbReference type="EMBL" id="JAINUF010000007">
    <property type="protein sequence ID" value="KAJ8354223.1"/>
    <property type="molecule type" value="Genomic_DNA"/>
</dbReference>
<proteinExistence type="predicted"/>
<dbReference type="SUPFAM" id="SSF57756">
    <property type="entry name" value="Retrovirus zinc finger-like domains"/>
    <property type="match status" value="1"/>
</dbReference>
<dbReference type="Gene3D" id="4.10.60.10">
    <property type="entry name" value="Zinc finger, CCHC-type"/>
    <property type="match status" value="1"/>
</dbReference>
<evidence type="ECO:0000259" key="2">
    <source>
        <dbReference type="PROSITE" id="PS50158"/>
    </source>
</evidence>
<feature type="domain" description="CCHC-type" evidence="2">
    <location>
        <begin position="148"/>
        <end position="161"/>
    </location>
</feature>
<name>A0A9Q1FAQ0_SYNKA</name>
<gene>
    <name evidence="3" type="ORF">SKAU_G00217900</name>
</gene>
<evidence type="ECO:0000256" key="1">
    <source>
        <dbReference type="PROSITE-ProRule" id="PRU00047"/>
    </source>
</evidence>
<reference evidence="3" key="1">
    <citation type="journal article" date="2023" name="Science">
        <title>Genome structures resolve the early diversification of teleost fishes.</title>
        <authorList>
            <person name="Parey E."/>
            <person name="Louis A."/>
            <person name="Montfort J."/>
            <person name="Bouchez O."/>
            <person name="Roques C."/>
            <person name="Iampietro C."/>
            <person name="Lluch J."/>
            <person name="Castinel A."/>
            <person name="Donnadieu C."/>
            <person name="Desvignes T."/>
            <person name="Floi Bucao C."/>
            <person name="Jouanno E."/>
            <person name="Wen M."/>
            <person name="Mejri S."/>
            <person name="Dirks R."/>
            <person name="Jansen H."/>
            <person name="Henkel C."/>
            <person name="Chen W.J."/>
            <person name="Zahm M."/>
            <person name="Cabau C."/>
            <person name="Klopp C."/>
            <person name="Thompson A.W."/>
            <person name="Robinson-Rechavi M."/>
            <person name="Braasch I."/>
            <person name="Lecointre G."/>
            <person name="Bobe J."/>
            <person name="Postlethwait J.H."/>
            <person name="Berthelot C."/>
            <person name="Roest Crollius H."/>
            <person name="Guiguen Y."/>
        </authorList>
    </citation>
    <scope>NUCLEOTIDE SEQUENCE</scope>
    <source>
        <strain evidence="3">WJC10195</strain>
    </source>
</reference>